<evidence type="ECO:0008006" key="3">
    <source>
        <dbReference type="Google" id="ProtNLM"/>
    </source>
</evidence>
<dbReference type="Gene3D" id="3.30.70.100">
    <property type="match status" value="1"/>
</dbReference>
<dbReference type="eggNOG" id="ENOG502SUZ9">
    <property type="taxonomic scope" value="Eukaryota"/>
</dbReference>
<dbReference type="GeneID" id="15803489"/>
<proteinExistence type="predicted"/>
<dbReference type="KEGG" id="beq:BEWA_032970"/>
<protein>
    <recommendedName>
        <fullName evidence="3">ABM domain-containing protein</fullName>
    </recommendedName>
</protein>
<organism evidence="1 2">
    <name type="scientific">Theileria equi strain WA</name>
    <dbReference type="NCBI Taxonomy" id="1537102"/>
    <lineage>
        <taxon>Eukaryota</taxon>
        <taxon>Sar</taxon>
        <taxon>Alveolata</taxon>
        <taxon>Apicomplexa</taxon>
        <taxon>Aconoidasida</taxon>
        <taxon>Piroplasmida</taxon>
        <taxon>Theileriidae</taxon>
        <taxon>Theileria</taxon>
    </lineage>
</organism>
<dbReference type="AlphaFoldDB" id="L0AZZ9"/>
<sequence length="159" mass="18465">MLKVSTNVYGTILTRRFLNRMVTFSIGFAGTYAFTNPDLDRIWEVHPAFEQKSYAFVNFYQVAPEDSDHFEKNIKCLTRFLQTQEGYGYTRVLRLDKDAKGPLANYQYVGIQTWFNADLMKKALDSTISQKIIANLRLKNPYNSIMYKIMVDDSSFVPN</sequence>
<dbReference type="OrthoDB" id="360976at2759"/>
<name>L0AZZ9_THEEQ</name>
<keyword evidence="2" id="KW-1185">Reference proteome</keyword>
<evidence type="ECO:0000313" key="2">
    <source>
        <dbReference type="Proteomes" id="UP000031512"/>
    </source>
</evidence>
<dbReference type="VEuPathDB" id="PiroplasmaDB:BEWA_032970"/>
<gene>
    <name evidence="1" type="ORF">BEWA_032970</name>
</gene>
<dbReference type="EMBL" id="CP001669">
    <property type="protein sequence ID" value="AFZ80444.1"/>
    <property type="molecule type" value="Genomic_DNA"/>
</dbReference>
<accession>L0AZZ9</accession>
<dbReference type="RefSeq" id="XP_004830110.1">
    <property type="nucleotide sequence ID" value="XM_004830053.1"/>
</dbReference>
<reference evidence="1 2" key="1">
    <citation type="journal article" date="2012" name="BMC Genomics">
        <title>Comparative genomic analysis and phylogenetic position of Theileria equi.</title>
        <authorList>
            <person name="Kappmeyer L.S."/>
            <person name="Thiagarajan M."/>
            <person name="Herndon D.R."/>
            <person name="Ramsay J.D."/>
            <person name="Caler E."/>
            <person name="Djikeng A."/>
            <person name="Gillespie J.J."/>
            <person name="Lau A.O."/>
            <person name="Roalson E.H."/>
            <person name="Silva J.C."/>
            <person name="Silva M.G."/>
            <person name="Suarez C.E."/>
            <person name="Ueti M.W."/>
            <person name="Nene V.M."/>
            <person name="Mealey R.H."/>
            <person name="Knowles D.P."/>
            <person name="Brayton K.A."/>
        </authorList>
    </citation>
    <scope>NUCLEOTIDE SEQUENCE [LARGE SCALE GENOMIC DNA]</scope>
    <source>
        <strain evidence="1 2">WA</strain>
    </source>
</reference>
<dbReference type="Proteomes" id="UP000031512">
    <property type="component" value="Chromosome 1"/>
</dbReference>
<evidence type="ECO:0000313" key="1">
    <source>
        <dbReference type="EMBL" id="AFZ80444.1"/>
    </source>
</evidence>